<keyword evidence="2" id="KW-1185">Reference proteome</keyword>
<dbReference type="Proteomes" id="UP001152087">
    <property type="component" value="Unassembled WGS sequence"/>
</dbReference>
<accession>A0A9W8QR60</accession>
<reference evidence="1" key="1">
    <citation type="submission" date="2022-09" db="EMBL/GenBank/DDBJ databases">
        <title>Fusarium specimens isolated from Avocado Roots.</title>
        <authorList>
            <person name="Stajich J."/>
            <person name="Roper C."/>
            <person name="Heimlech-Rivalta G."/>
        </authorList>
    </citation>
    <scope>NUCLEOTIDE SEQUENCE</scope>
    <source>
        <strain evidence="1">A02</strain>
    </source>
</reference>
<organism evidence="1 2">
    <name type="scientific">Fusarium falciforme</name>
    <dbReference type="NCBI Taxonomy" id="195108"/>
    <lineage>
        <taxon>Eukaryota</taxon>
        <taxon>Fungi</taxon>
        <taxon>Dikarya</taxon>
        <taxon>Ascomycota</taxon>
        <taxon>Pezizomycotina</taxon>
        <taxon>Sordariomycetes</taxon>
        <taxon>Hypocreomycetidae</taxon>
        <taxon>Hypocreales</taxon>
        <taxon>Nectriaceae</taxon>
        <taxon>Fusarium</taxon>
        <taxon>Fusarium solani species complex</taxon>
    </lineage>
</organism>
<sequence>MELDQELPELNGGFDYEVTKEQLEKVRTYLSWFYTVSNFMAAWKKMDVVAPFTAWTAMCCDILQRRAEADGDLALSYLVQFSSYTNAAKSAIHESTAPSEQQSQLVLFGLEAQSRELRKCMLPHIARSVKFSELFFGIYLTGGPLHRLGQPKNRPSGYIPPSIPKLKRCVAEIRTMFDFVSNLGQSAFTAFTCNDWLKFVLVIIVALRLSFPLTELPGWDDAWARSELRFDEFLTHMCEGSDLTTVNTRVDAFSAGRVVLRVVKDKYDRRIVLHTKAVAAAAEATAAMSSSSSTQGCPMFDHSMEPYIAAWDAGYGVGNVMPPPTRHAEDQQPVFHDRWMAMMRGWAYGTTGNNE</sequence>
<evidence type="ECO:0000313" key="1">
    <source>
        <dbReference type="EMBL" id="KAJ4176157.1"/>
    </source>
</evidence>
<gene>
    <name evidence="1" type="ORF">NW755_014570</name>
</gene>
<comment type="caution">
    <text evidence="1">The sequence shown here is derived from an EMBL/GenBank/DDBJ whole genome shotgun (WGS) entry which is preliminary data.</text>
</comment>
<dbReference type="AlphaFoldDB" id="A0A9W8QR60"/>
<evidence type="ECO:0000313" key="2">
    <source>
        <dbReference type="Proteomes" id="UP001152087"/>
    </source>
</evidence>
<proteinExistence type="predicted"/>
<protein>
    <submittedName>
        <fullName evidence="1">Uncharacterized protein</fullName>
    </submittedName>
</protein>
<name>A0A9W8QR60_9HYPO</name>
<dbReference type="EMBL" id="JAOQAV010000229">
    <property type="protein sequence ID" value="KAJ4176157.1"/>
    <property type="molecule type" value="Genomic_DNA"/>
</dbReference>